<dbReference type="EMBL" id="JAAVSD010000007">
    <property type="protein sequence ID" value="NLR29227.1"/>
    <property type="molecule type" value="Genomic_DNA"/>
</dbReference>
<comment type="caution">
    <text evidence="1">The sequence shown here is derived from an EMBL/GenBank/DDBJ whole genome shotgun (WGS) entry which is preliminary data.</text>
</comment>
<dbReference type="RefSeq" id="WP_168849040.1">
    <property type="nucleotide sequence ID" value="NZ_JAAVSD010000007.1"/>
</dbReference>
<sequence length="114" mass="13675">MKKLIIRADATWQEIDERVNGISKRAHEINQMFDKKEALKKFRILRDLVNSDRHELWKSRNHEIVNGCAPLYHYSGYGEHINYTRPYNIANLNTNLDEFDQAKDWYYVFNSRKG</sequence>
<organism evidence="1 2">
    <name type="scientific">Levilactobacillus tujiorum</name>
    <dbReference type="NCBI Taxonomy" id="2912243"/>
    <lineage>
        <taxon>Bacteria</taxon>
        <taxon>Bacillati</taxon>
        <taxon>Bacillota</taxon>
        <taxon>Bacilli</taxon>
        <taxon>Lactobacillales</taxon>
        <taxon>Lactobacillaceae</taxon>
        <taxon>Levilactobacillus</taxon>
    </lineage>
</organism>
<dbReference type="Proteomes" id="UP000707477">
    <property type="component" value="Unassembled WGS sequence"/>
</dbReference>
<gene>
    <name evidence="1" type="ORF">HEQ44_03420</name>
</gene>
<reference evidence="1 2" key="1">
    <citation type="submission" date="2020-03" db="EMBL/GenBank/DDBJ databases">
        <authorList>
            <person name="Zhang Z."/>
            <person name="Guo Z."/>
            <person name="Hou Q."/>
            <person name="Shen X."/>
        </authorList>
    </citation>
    <scope>NUCLEOTIDE SEQUENCE [LARGE SCALE GENOMIC DNA]</scope>
    <source>
        <strain evidence="1 2">HBUAS51329</strain>
    </source>
</reference>
<evidence type="ECO:0000313" key="2">
    <source>
        <dbReference type="Proteomes" id="UP000707477"/>
    </source>
</evidence>
<keyword evidence="2" id="KW-1185">Reference proteome</keyword>
<name>A0ABX1L5S1_9LACO</name>
<proteinExistence type="predicted"/>
<evidence type="ECO:0000313" key="1">
    <source>
        <dbReference type="EMBL" id="NLR29227.1"/>
    </source>
</evidence>
<accession>A0ABX1L5S1</accession>
<protein>
    <submittedName>
        <fullName evidence="1">Uncharacterized protein</fullName>
    </submittedName>
</protein>